<evidence type="ECO:0000256" key="1">
    <source>
        <dbReference type="SAM" id="MobiDB-lite"/>
    </source>
</evidence>
<dbReference type="AlphaFoldDB" id="A0ABD2BKT3"/>
<evidence type="ECO:0000313" key="2">
    <source>
        <dbReference type="EMBL" id="KAL2733391.1"/>
    </source>
</evidence>
<protein>
    <submittedName>
        <fullName evidence="2">Uncharacterized protein</fullName>
    </submittedName>
</protein>
<feature type="compositionally biased region" description="Basic residues" evidence="1">
    <location>
        <begin position="97"/>
        <end position="111"/>
    </location>
</feature>
<accession>A0ABD2BKT3</accession>
<dbReference type="EMBL" id="JAYRBN010000074">
    <property type="protein sequence ID" value="KAL2733391.1"/>
    <property type="molecule type" value="Genomic_DNA"/>
</dbReference>
<name>A0ABD2BKT3_VESMC</name>
<sequence length="133" mass="15370">MALRENTTILATRPRKSTLFAERKLKEIFEKFYIDLQKIYCLLLHTSDRASSVISLVSRMTSNGNWPPTITQSLTAHELVGVDQNVMEGGIEEETTKRRRKEKTRRTRRRTTTTTTTMTMTTMTTRTTIVNKV</sequence>
<feature type="region of interest" description="Disordered" evidence="1">
    <location>
        <begin position="89"/>
        <end position="111"/>
    </location>
</feature>
<evidence type="ECO:0000313" key="3">
    <source>
        <dbReference type="Proteomes" id="UP001607303"/>
    </source>
</evidence>
<dbReference type="Proteomes" id="UP001607303">
    <property type="component" value="Unassembled WGS sequence"/>
</dbReference>
<organism evidence="2 3">
    <name type="scientific">Vespula maculifrons</name>
    <name type="common">Eastern yellow jacket</name>
    <name type="synonym">Wasp</name>
    <dbReference type="NCBI Taxonomy" id="7453"/>
    <lineage>
        <taxon>Eukaryota</taxon>
        <taxon>Metazoa</taxon>
        <taxon>Ecdysozoa</taxon>
        <taxon>Arthropoda</taxon>
        <taxon>Hexapoda</taxon>
        <taxon>Insecta</taxon>
        <taxon>Pterygota</taxon>
        <taxon>Neoptera</taxon>
        <taxon>Endopterygota</taxon>
        <taxon>Hymenoptera</taxon>
        <taxon>Apocrita</taxon>
        <taxon>Aculeata</taxon>
        <taxon>Vespoidea</taxon>
        <taxon>Vespidae</taxon>
        <taxon>Vespinae</taxon>
        <taxon>Vespula</taxon>
    </lineage>
</organism>
<keyword evidence="3" id="KW-1185">Reference proteome</keyword>
<proteinExistence type="predicted"/>
<reference evidence="2 3" key="1">
    <citation type="journal article" date="2024" name="Ann. Entomol. Soc. Am.">
        <title>Genomic analyses of the southern and eastern yellowjacket wasps (Hymenoptera: Vespidae) reveal evolutionary signatures of social life.</title>
        <authorList>
            <person name="Catto M.A."/>
            <person name="Caine P.B."/>
            <person name="Orr S.E."/>
            <person name="Hunt B.G."/>
            <person name="Goodisman M.A.D."/>
        </authorList>
    </citation>
    <scope>NUCLEOTIDE SEQUENCE [LARGE SCALE GENOMIC DNA]</scope>
    <source>
        <strain evidence="2">232</strain>
        <tissue evidence="2">Head and thorax</tissue>
    </source>
</reference>
<gene>
    <name evidence="2" type="ORF">V1477_014359</name>
</gene>
<comment type="caution">
    <text evidence="2">The sequence shown here is derived from an EMBL/GenBank/DDBJ whole genome shotgun (WGS) entry which is preliminary data.</text>
</comment>